<reference evidence="3 4" key="1">
    <citation type="journal article" date="2019" name="Int. J. Syst. Evol. Microbiol.">
        <title>The Global Catalogue of Microorganisms (GCM) 10K type strain sequencing project: providing services to taxonomists for standard genome sequencing and annotation.</title>
        <authorList>
            <consortium name="The Broad Institute Genomics Platform"/>
            <consortium name="The Broad Institute Genome Sequencing Center for Infectious Disease"/>
            <person name="Wu L."/>
            <person name="Ma J."/>
        </authorList>
    </citation>
    <scope>NUCLEOTIDE SEQUENCE [LARGE SCALE GENOMIC DNA]</scope>
    <source>
        <strain evidence="3 4">JCM 15896</strain>
    </source>
</reference>
<protein>
    <submittedName>
        <fullName evidence="3">Inner membrane protein YiaA</fullName>
    </submittedName>
</protein>
<feature type="transmembrane region" description="Helical" evidence="1">
    <location>
        <begin position="48"/>
        <end position="68"/>
    </location>
</feature>
<organism evidence="3 4">
    <name type="scientific">Aliiglaciecola litoralis</name>
    <dbReference type="NCBI Taxonomy" id="582857"/>
    <lineage>
        <taxon>Bacteria</taxon>
        <taxon>Pseudomonadati</taxon>
        <taxon>Pseudomonadota</taxon>
        <taxon>Gammaproteobacteria</taxon>
        <taxon>Alteromonadales</taxon>
        <taxon>Alteromonadaceae</taxon>
        <taxon>Aliiglaciecola</taxon>
    </lineage>
</organism>
<keyword evidence="1" id="KW-0812">Transmembrane</keyword>
<evidence type="ECO:0000259" key="2">
    <source>
        <dbReference type="Pfam" id="PF05360"/>
    </source>
</evidence>
<feature type="transmembrane region" description="Helical" evidence="1">
    <location>
        <begin position="80"/>
        <end position="101"/>
    </location>
</feature>
<feature type="domain" description="YiaAB two helix" evidence="2">
    <location>
        <begin position="83"/>
        <end position="133"/>
    </location>
</feature>
<feature type="domain" description="YiaAB two helix" evidence="2">
    <location>
        <begin position="19"/>
        <end position="70"/>
    </location>
</feature>
<keyword evidence="4" id="KW-1185">Reference proteome</keyword>
<dbReference type="PANTHER" id="PTHR37290:SF1">
    <property type="entry name" value="INNER MEMBRANE PROTEIN YIAA"/>
    <property type="match status" value="1"/>
</dbReference>
<accession>A0ABN1LCJ9</accession>
<evidence type="ECO:0000256" key="1">
    <source>
        <dbReference type="SAM" id="Phobius"/>
    </source>
</evidence>
<dbReference type="Pfam" id="PF05360">
    <property type="entry name" value="YiaAB"/>
    <property type="match status" value="2"/>
</dbReference>
<keyword evidence="1" id="KW-0472">Membrane</keyword>
<comment type="caution">
    <text evidence="3">The sequence shown here is derived from an EMBL/GenBank/DDBJ whole genome shotgun (WGS) entry which is preliminary data.</text>
</comment>
<feature type="transmembrane region" description="Helical" evidence="1">
    <location>
        <begin position="107"/>
        <end position="127"/>
    </location>
</feature>
<evidence type="ECO:0000313" key="4">
    <source>
        <dbReference type="Proteomes" id="UP001500359"/>
    </source>
</evidence>
<keyword evidence="1" id="KW-1133">Transmembrane helix</keyword>
<gene>
    <name evidence="3" type="primary">yiaA</name>
    <name evidence="3" type="ORF">GCM10009114_03360</name>
</gene>
<proteinExistence type="predicted"/>
<dbReference type="NCBIfam" id="NF008482">
    <property type="entry name" value="PRK11383.1"/>
    <property type="match status" value="1"/>
</dbReference>
<sequence>MDMQQTPSIQIQGPTKSFSLAAIAALLIGAGAYGIGLFNAPMELNEKGYYLITLLYGLFSMVSLQKTIRDKAEGIATSALYGILSWGSSAIAIAMLVIGLINADLLLSEKGFFGMAYTLALFAAVTVQKNVRDIQALAEQDTTEVNLSKAATISE</sequence>
<dbReference type="PANTHER" id="PTHR37290">
    <property type="entry name" value="INNER MEMBRANE PROTEIN YIAA-RELATED"/>
    <property type="match status" value="1"/>
</dbReference>
<dbReference type="Proteomes" id="UP001500359">
    <property type="component" value="Unassembled WGS sequence"/>
</dbReference>
<dbReference type="InterPro" id="IPR008024">
    <property type="entry name" value="YiaAB"/>
</dbReference>
<evidence type="ECO:0000313" key="3">
    <source>
        <dbReference type="EMBL" id="GAA0852684.1"/>
    </source>
</evidence>
<feature type="transmembrane region" description="Helical" evidence="1">
    <location>
        <begin position="20"/>
        <end position="42"/>
    </location>
</feature>
<dbReference type="EMBL" id="BAAAFD010000001">
    <property type="protein sequence ID" value="GAA0852684.1"/>
    <property type="molecule type" value="Genomic_DNA"/>
</dbReference>
<name>A0ABN1LCJ9_9ALTE</name>
<dbReference type="InterPro" id="IPR038972">
    <property type="entry name" value="YiaA-like"/>
</dbReference>